<evidence type="ECO:0000256" key="4">
    <source>
        <dbReference type="ARBA" id="ARBA00022777"/>
    </source>
</evidence>
<feature type="compositionally biased region" description="Acidic residues" evidence="8">
    <location>
        <begin position="909"/>
        <end position="929"/>
    </location>
</feature>
<feature type="compositionally biased region" description="Basic and acidic residues" evidence="8">
    <location>
        <begin position="1103"/>
        <end position="1127"/>
    </location>
</feature>
<feature type="region of interest" description="Disordered" evidence="8">
    <location>
        <begin position="302"/>
        <end position="412"/>
    </location>
</feature>
<gene>
    <name evidence="10" type="primary">Dgri\GH23927</name>
</gene>
<feature type="domain" description="Protein kinase" evidence="9">
    <location>
        <begin position="21"/>
        <end position="284"/>
    </location>
</feature>
<feature type="region of interest" description="Disordered" evidence="8">
    <location>
        <begin position="787"/>
        <end position="810"/>
    </location>
</feature>
<feature type="compositionally biased region" description="Polar residues" evidence="8">
    <location>
        <begin position="310"/>
        <end position="320"/>
    </location>
</feature>
<dbReference type="GO" id="GO:0004674">
    <property type="term" value="F:protein serine/threonine kinase activity"/>
    <property type="evidence" value="ECO:0007669"/>
    <property type="project" value="UniProtKB-KW"/>
</dbReference>
<feature type="compositionally biased region" description="Basic and acidic residues" evidence="8">
    <location>
        <begin position="930"/>
        <end position="943"/>
    </location>
</feature>
<feature type="compositionally biased region" description="Polar residues" evidence="8">
    <location>
        <begin position="1362"/>
        <end position="1381"/>
    </location>
</feature>
<evidence type="ECO:0000259" key="9">
    <source>
        <dbReference type="PROSITE" id="PS50011"/>
    </source>
</evidence>
<keyword evidence="4" id="KW-0418">Kinase</keyword>
<evidence type="ECO:0000256" key="5">
    <source>
        <dbReference type="ARBA" id="ARBA00022840"/>
    </source>
</evidence>
<dbReference type="GO" id="GO:0005524">
    <property type="term" value="F:ATP binding"/>
    <property type="evidence" value="ECO:0007669"/>
    <property type="project" value="UniProtKB-UniRule"/>
</dbReference>
<dbReference type="GO" id="GO:0015630">
    <property type="term" value="C:microtubule cytoskeleton"/>
    <property type="evidence" value="ECO:0007669"/>
    <property type="project" value="UniProtKB-ARBA"/>
</dbReference>
<feature type="compositionally biased region" description="Low complexity" evidence="8">
    <location>
        <begin position="790"/>
        <end position="806"/>
    </location>
</feature>
<feature type="region of interest" description="Disordered" evidence="8">
    <location>
        <begin position="427"/>
        <end position="451"/>
    </location>
</feature>
<feature type="compositionally biased region" description="Pro residues" evidence="8">
    <location>
        <begin position="1540"/>
        <end position="1549"/>
    </location>
</feature>
<dbReference type="PROSITE" id="PS50011">
    <property type="entry name" value="PROTEIN_KINASE_DOM"/>
    <property type="match status" value="1"/>
</dbReference>
<dbReference type="InterPro" id="IPR000719">
    <property type="entry name" value="Prot_kinase_dom"/>
</dbReference>
<dbReference type="SMART" id="SM00220">
    <property type="entry name" value="S_TKc"/>
    <property type="match status" value="1"/>
</dbReference>
<feature type="region of interest" description="Disordered" evidence="8">
    <location>
        <begin position="1166"/>
        <end position="1292"/>
    </location>
</feature>
<keyword evidence="2" id="KW-0808">Transferase</keyword>
<dbReference type="InterPro" id="IPR011009">
    <property type="entry name" value="Kinase-like_dom_sf"/>
</dbReference>
<keyword evidence="1" id="KW-0723">Serine/threonine-protein kinase</keyword>
<comment type="similarity">
    <text evidence="6">Belongs to the protein kinase superfamily. CK1 Ser/Thr protein kinase family.</text>
</comment>
<feature type="region of interest" description="Disordered" evidence="8">
    <location>
        <begin position="569"/>
        <end position="623"/>
    </location>
</feature>
<feature type="compositionally biased region" description="Low complexity" evidence="8">
    <location>
        <begin position="1174"/>
        <end position="1190"/>
    </location>
</feature>
<feature type="compositionally biased region" description="Polar residues" evidence="8">
    <location>
        <begin position="327"/>
        <end position="349"/>
    </location>
</feature>
<feature type="compositionally biased region" description="Basic residues" evidence="8">
    <location>
        <begin position="1078"/>
        <end position="1093"/>
    </location>
</feature>
<evidence type="ECO:0000256" key="7">
    <source>
        <dbReference type="PROSITE-ProRule" id="PRU10141"/>
    </source>
</evidence>
<sequence>MTSHPSSEDLLQPGHVVKERWKVIRKIGGGGFGEIYAGIDLVTKEHVALKLESAKQLKQVLKMEVAVLKKLQGREHVCRFIGCGRNDRFNYVVMQLQSKNLAELRRAQPRGAFSLSTTLRLGYQILKGIEAIHDVGFLHRDIKPSNFAVGRSLSTLRQIFMLDFGLARQYTNAAGEVRPPRGAAGFRGTVRYASVNAHKNKEMGRHDDLWSLFYMMVEFANGQLPWRKIKDKEQVGIMKERYDHYRLLKHLPMDFRQFLEHLQSLEYADKPDYPMLLGLFERTMKRRGVKESDLFDWEKTPAELHEEQSIHGNKTSTPSVGTGAVEKNNQGTQPTPATVKQQPHSTPQTPVAPPEVCVNLPVPHTNNNSHSVSKENNDNQENLDPVDTNKKAQELKPSQVGGVGVGSGGNVQEAPEVTKEHAVIANSPAQVAANPSNLKACDSKKTSPKKSKVRVLKGERGCGVEESGLNNVFDVRRKVAPKSSCKYSQPTGPVQTNDTSITEVAVMDEDVKSTAAVAGSYKTLNIVMFDSEDEYDNPFEGQNDCSASDAAGLLGKKRNTKNMNEAYSTQPTLQISPKLIPPPPNATPPPPPPDFNINPLQHSASAPSIPPGAGGHHLHLATNNKDGNLEVPPPMNFTPPPPPQFAPPPIPPTNNNNIITRFSPLQHSTSVSNCFLRQMSKSTAVSPLILDITPEVKTESTFSNKQDQSGGMSKQEVEDEDQGLEEKDYDDGSRKTVRPLFNKSRQSSTVIEDPPPGFNNNSSSNHNKNNEGFHLYFVPRTVSNPQLAATNSTSNNTNNNISSTSNEDPHSIIVKGSKVFKQKVQQPQVPPEETCMDHAILRKSASFNVDKGDKRFPIQLNGGETRYIDIKQRCETSQEIRIPLIRRFLGEESLEHSSKVNKIFQTELLGDEEEEEDIEEEEEEEEEGDEGGHGDEKGEHEEVVVLEEDEEEMFEAEEEEVVEEEEEVVEEEVEVEETEEVEVEETEEDIEVEEPVENNDYDNNSNPSIHRYYTGRTRRRQLSKESPPVPPPRTKSSTRSSTERSVYFESNCCNEMNGGSSGGSTNSRRTSSGQHPQSHNHHSRHTPHHRMKRSTSGSGDRSINNKEDNYLSKRDESSESISADEKKRRPRNNKHPSPSSSDNNNKGTEKSARRISLDELSSAFQTLFSSGNGPTPTTMTAATTTSSSTLSHHHKKSSNSSSSSSSGIHHHHHQKKKSSSKSKNMLNDANTTVKELRSRSEENLLDRSQGSCKSFPISSSSSDRHGHNHHHHHHHHNHRNKISPSSKMDAQQYALNEANRSSRIPLPVRKPNHSEIYYSYLSDRFSDRGVPYPNNSTSPSSTNAASNAYYSTGTPQHGGSGHSSHPQQHTPYSGGQIQHQRQSGNSALNNSSQQQQQYGQHNPSPHEEYGYYKRYSTYSDNDGGGSPRWRRRSYDYQDVVDYATYAGRRSRPVSSTEIANMTPPSTTSRGPRSRSRSRVSMCEYEPCRFVIDASPPPPPRTYNTNPRMNSYTSYYSGYVLSPSSSASAAMGGGNNEKTPHPPPGYPPPVGEVSARLRRYQPE</sequence>
<dbReference type="Gene3D" id="1.10.510.10">
    <property type="entry name" value="Transferase(Phosphotransferase) domain 1"/>
    <property type="match status" value="1"/>
</dbReference>
<feature type="compositionally biased region" description="Acidic residues" evidence="8">
    <location>
        <begin position="944"/>
        <end position="1000"/>
    </location>
</feature>
<feature type="compositionally biased region" description="Low complexity" evidence="8">
    <location>
        <begin position="1198"/>
        <end position="1207"/>
    </location>
</feature>
<dbReference type="SUPFAM" id="SSF56112">
    <property type="entry name" value="Protein kinase-like (PK-like)"/>
    <property type="match status" value="1"/>
</dbReference>
<dbReference type="CDD" id="cd14017">
    <property type="entry name" value="STKc_TTBK"/>
    <property type="match status" value="1"/>
</dbReference>
<feature type="compositionally biased region" description="Polar residues" evidence="8">
    <location>
        <begin position="1224"/>
        <end position="1233"/>
    </location>
</feature>
<accession>A0A0K2TN67</accession>
<organism evidence="10">
    <name type="scientific">Lepeophtheirus salmonis</name>
    <name type="common">Salmon louse</name>
    <name type="synonym">Caligus salmonis</name>
    <dbReference type="NCBI Taxonomy" id="72036"/>
    <lineage>
        <taxon>Eukaryota</taxon>
        <taxon>Metazoa</taxon>
        <taxon>Ecdysozoa</taxon>
        <taxon>Arthropoda</taxon>
        <taxon>Crustacea</taxon>
        <taxon>Multicrustacea</taxon>
        <taxon>Hexanauplia</taxon>
        <taxon>Copepoda</taxon>
        <taxon>Siphonostomatoida</taxon>
        <taxon>Caligidae</taxon>
        <taxon>Lepeophtheirus</taxon>
    </lineage>
</organism>
<feature type="compositionally biased region" description="Low complexity" evidence="8">
    <location>
        <begin position="1382"/>
        <end position="1402"/>
    </location>
</feature>
<protein>
    <recommendedName>
        <fullName evidence="9">Protein kinase domain-containing protein</fullName>
    </recommendedName>
</protein>
<feature type="region of interest" description="Disordered" evidence="8">
    <location>
        <begin position="905"/>
        <end position="1153"/>
    </location>
</feature>
<feature type="compositionally biased region" description="Low complexity" evidence="8">
    <location>
        <begin position="1063"/>
        <end position="1073"/>
    </location>
</feature>
<dbReference type="FunFam" id="3.30.200.20:FF:000358">
    <property type="entry name" value="Tau tubulin kinase 2b"/>
    <property type="match status" value="1"/>
</dbReference>
<name>A0A0K2TN67_LEPSM</name>
<dbReference type="Pfam" id="PF00069">
    <property type="entry name" value="Pkinase"/>
    <property type="match status" value="1"/>
</dbReference>
<feature type="compositionally biased region" description="Basic residues" evidence="8">
    <location>
        <begin position="1266"/>
        <end position="1281"/>
    </location>
</feature>
<dbReference type="FunFam" id="1.10.510.10:FF:000481">
    <property type="entry name" value="Asator, isoform D"/>
    <property type="match status" value="1"/>
</dbReference>
<evidence type="ECO:0000256" key="8">
    <source>
        <dbReference type="SAM" id="MobiDB-lite"/>
    </source>
</evidence>
<reference evidence="10" key="1">
    <citation type="submission" date="2014-05" db="EMBL/GenBank/DDBJ databases">
        <authorList>
            <person name="Chronopoulou M."/>
        </authorList>
    </citation>
    <scope>NUCLEOTIDE SEQUENCE</scope>
    <source>
        <tissue evidence="10">Whole organism</tissue>
    </source>
</reference>
<evidence type="ECO:0000256" key="3">
    <source>
        <dbReference type="ARBA" id="ARBA00022741"/>
    </source>
</evidence>
<feature type="compositionally biased region" description="Low complexity" evidence="8">
    <location>
        <begin position="1251"/>
        <end position="1261"/>
    </location>
</feature>
<feature type="compositionally biased region" description="Pro residues" evidence="8">
    <location>
        <begin position="579"/>
        <end position="594"/>
    </location>
</feature>
<feature type="compositionally biased region" description="Polar residues" evidence="8">
    <location>
        <begin position="1135"/>
        <end position="1146"/>
    </location>
</feature>
<evidence type="ECO:0000256" key="6">
    <source>
        <dbReference type="ARBA" id="ARBA00061588"/>
    </source>
</evidence>
<keyword evidence="3 7" id="KW-0547">Nucleotide-binding</keyword>
<feature type="compositionally biased region" description="Polar residues" evidence="8">
    <location>
        <begin position="699"/>
        <end position="712"/>
    </location>
</feature>
<dbReference type="InterPro" id="IPR047916">
    <property type="entry name" value="TTBK_Asator-like_STKc"/>
</dbReference>
<evidence type="ECO:0000256" key="1">
    <source>
        <dbReference type="ARBA" id="ARBA00022527"/>
    </source>
</evidence>
<feature type="compositionally biased region" description="Basic residues" evidence="8">
    <location>
        <begin position="1208"/>
        <end position="1220"/>
    </location>
</feature>
<evidence type="ECO:0000313" key="10">
    <source>
        <dbReference type="EMBL" id="CDW27374.1"/>
    </source>
</evidence>
<feature type="compositionally biased region" description="Low complexity" evidence="8">
    <location>
        <begin position="1034"/>
        <end position="1045"/>
    </location>
</feature>
<proteinExistence type="inferred from homology"/>
<feature type="compositionally biased region" description="Basic and acidic residues" evidence="8">
    <location>
        <begin position="724"/>
        <end position="734"/>
    </location>
</feature>
<feature type="region of interest" description="Disordered" evidence="8">
    <location>
        <begin position="1522"/>
        <end position="1562"/>
    </location>
</feature>
<evidence type="ECO:0000256" key="2">
    <source>
        <dbReference type="ARBA" id="ARBA00022679"/>
    </source>
</evidence>
<dbReference type="PROSITE" id="PS00107">
    <property type="entry name" value="PROTEIN_KINASE_ATP"/>
    <property type="match status" value="1"/>
</dbReference>
<feature type="region of interest" description="Disordered" evidence="8">
    <location>
        <begin position="1450"/>
        <end position="1478"/>
    </location>
</feature>
<feature type="region of interest" description="Disordered" evidence="8">
    <location>
        <begin position="698"/>
        <end position="771"/>
    </location>
</feature>
<dbReference type="OrthoDB" id="5979581at2759"/>
<feature type="compositionally biased region" description="Low complexity" evidence="8">
    <location>
        <begin position="1331"/>
        <end position="1352"/>
    </location>
</feature>
<feature type="compositionally biased region" description="Polar residues" evidence="8">
    <location>
        <begin position="427"/>
        <end position="437"/>
    </location>
</feature>
<dbReference type="InterPro" id="IPR017441">
    <property type="entry name" value="Protein_kinase_ATP_BS"/>
</dbReference>
<dbReference type="InterPro" id="IPR050235">
    <property type="entry name" value="CK1_Ser-Thr_kinase"/>
</dbReference>
<dbReference type="PANTHER" id="PTHR11909">
    <property type="entry name" value="CASEIN KINASE-RELATED"/>
    <property type="match status" value="1"/>
</dbReference>
<dbReference type="EMBL" id="HACA01010013">
    <property type="protein sequence ID" value="CDW27374.1"/>
    <property type="molecule type" value="Transcribed_RNA"/>
</dbReference>
<keyword evidence="5 7" id="KW-0067">ATP-binding</keyword>
<feature type="region of interest" description="Disordered" evidence="8">
    <location>
        <begin position="1329"/>
        <end position="1409"/>
    </location>
</feature>
<feature type="compositionally biased region" description="Basic and acidic residues" evidence="8">
    <location>
        <begin position="1234"/>
        <end position="1245"/>
    </location>
</feature>
<feature type="binding site" evidence="7">
    <location>
        <position position="50"/>
    </location>
    <ligand>
        <name>ATP</name>
        <dbReference type="ChEBI" id="CHEBI:30616"/>
    </ligand>
</feature>